<feature type="region of interest" description="Disordered" evidence="2">
    <location>
        <begin position="475"/>
        <end position="514"/>
    </location>
</feature>
<reference evidence="5" key="1">
    <citation type="submission" date="2014-05" db="EMBL/GenBank/DDBJ databases">
        <title>The genome and life-stage specific transcriptomes of Globodera pallida elucidate key aspects of plant parasitism by a cyst nematode.</title>
        <authorList>
            <person name="Cotton J.A."/>
            <person name="Lilley C.J."/>
            <person name="Jones L.M."/>
            <person name="Kikuchi T."/>
            <person name="Reid A.J."/>
            <person name="Thorpe P."/>
            <person name="Tsai I.J."/>
            <person name="Beasley H."/>
            <person name="Blok V."/>
            <person name="Cock P.J.A."/>
            <person name="Van den Akker S.E."/>
            <person name="Holroyd N."/>
            <person name="Hunt M."/>
            <person name="Mantelin S."/>
            <person name="Naghra H."/>
            <person name="Pain A."/>
            <person name="Palomares-Rius J.E."/>
            <person name="Zarowiecki M."/>
            <person name="Berriman M."/>
            <person name="Jones J.T."/>
            <person name="Urwin P.E."/>
        </authorList>
    </citation>
    <scope>NUCLEOTIDE SEQUENCE [LARGE SCALE GENOMIC DNA]</scope>
    <source>
        <strain evidence="5">Lindley</strain>
    </source>
</reference>
<keyword evidence="3" id="KW-0812">Transmembrane</keyword>
<evidence type="ECO:0000313" key="5">
    <source>
        <dbReference type="Proteomes" id="UP000050741"/>
    </source>
</evidence>
<dbReference type="PANTHER" id="PTHR47520:SF11">
    <property type="entry name" value="CX DOMAIN-CONTAINING PROTEIN"/>
    <property type="match status" value="1"/>
</dbReference>
<dbReference type="InterPro" id="IPR002213">
    <property type="entry name" value="UDP_glucos_trans"/>
</dbReference>
<evidence type="ECO:0000256" key="2">
    <source>
        <dbReference type="SAM" id="MobiDB-lite"/>
    </source>
</evidence>
<feature type="compositionally biased region" description="Polar residues" evidence="2">
    <location>
        <begin position="482"/>
        <end position="492"/>
    </location>
</feature>
<dbReference type="GO" id="GO:0008194">
    <property type="term" value="F:UDP-glycosyltransferase activity"/>
    <property type="evidence" value="ECO:0007669"/>
    <property type="project" value="InterPro"/>
</dbReference>
<keyword evidence="5" id="KW-1185">Reference proteome</keyword>
<keyword evidence="3" id="KW-1133">Transmembrane helix</keyword>
<dbReference type="Gene3D" id="3.40.50.2000">
    <property type="entry name" value="Glycogen Phosphorylase B"/>
    <property type="match status" value="1"/>
</dbReference>
<feature type="transmembrane region" description="Helical" evidence="3">
    <location>
        <begin position="442"/>
        <end position="461"/>
    </location>
</feature>
<evidence type="ECO:0000259" key="4">
    <source>
        <dbReference type="Pfam" id="PF01705"/>
    </source>
</evidence>
<accession>A0A183BWK2</accession>
<dbReference type="PANTHER" id="PTHR47520">
    <property type="entry name" value="CX DOMAIN-CONTAINING PROTEIN-RELATED"/>
    <property type="match status" value="1"/>
</dbReference>
<keyword evidence="3" id="KW-0472">Membrane</keyword>
<proteinExistence type="predicted"/>
<dbReference type="WBParaSite" id="GPLIN_000499100">
    <property type="protein sequence ID" value="GPLIN_000499100"/>
    <property type="gene ID" value="GPLIN_000499100"/>
</dbReference>
<feature type="domain" description="CX" evidence="4">
    <location>
        <begin position="361"/>
        <end position="421"/>
    </location>
</feature>
<organism evidence="5 6">
    <name type="scientific">Globodera pallida</name>
    <name type="common">Potato cyst nematode worm</name>
    <name type="synonym">Heterodera pallida</name>
    <dbReference type="NCBI Taxonomy" id="36090"/>
    <lineage>
        <taxon>Eukaryota</taxon>
        <taxon>Metazoa</taxon>
        <taxon>Ecdysozoa</taxon>
        <taxon>Nematoda</taxon>
        <taxon>Chromadorea</taxon>
        <taxon>Rhabditida</taxon>
        <taxon>Tylenchina</taxon>
        <taxon>Tylenchomorpha</taxon>
        <taxon>Tylenchoidea</taxon>
        <taxon>Heteroderidae</taxon>
        <taxon>Heteroderinae</taxon>
        <taxon>Globodera</taxon>
    </lineage>
</organism>
<dbReference type="AlphaFoldDB" id="A0A183BWK2"/>
<evidence type="ECO:0000256" key="1">
    <source>
        <dbReference type="ARBA" id="ARBA00022679"/>
    </source>
</evidence>
<dbReference type="Proteomes" id="UP000050741">
    <property type="component" value="Unassembled WGS sequence"/>
</dbReference>
<reference evidence="6" key="2">
    <citation type="submission" date="2016-06" db="UniProtKB">
        <authorList>
            <consortium name="WormBaseParasite"/>
        </authorList>
    </citation>
    <scope>IDENTIFICATION</scope>
</reference>
<dbReference type="Pfam" id="PF01705">
    <property type="entry name" value="CX"/>
    <property type="match status" value="1"/>
</dbReference>
<dbReference type="InterPro" id="IPR002619">
    <property type="entry name" value="CX"/>
</dbReference>
<sequence>MMQRLESQGNNVSVLDTIYATDQSPAIRHIRAQLPKHHIDEKSKQQFAQNVWNKRLTAADLTQLYARCDYELGLLMQNHSQQVVEVLNSDWDVIVVDDLFWSFGFAFSTLSHRLWHSSRRGREPHIVVYATAQSALNTHISIRSTGQCWVGRPTISPVYPTDAADVSCIGRFCRWFELYWRSQLFLHDSIDRLGLPVATGVDTISVGAHCKAPKDPSALPLNLSTTVLMVNWASQLEILAHRSIKAFITHGGNKSIREGMCAGVPLISHTAHLLLKLNIASVINKFSFDEESLFNTIYNVVSRPETVARAKKIRELFMDRPIPAIDEGVFAVERLVRGHSRGFTQFMRRKGMALGWGGRDYYWGSQYYPGGTTSGRTMCRMPVDSSDPQFGNVYLPGGQSRPKDIVWSCNYNEQCCGYECCPGGGGGGGGYGGGYWNSRPGIGAGTIFLLLLLGLCAVCILKRLYDKKRENDVEAEERAKYQQGNVSYSASAPPNEGGPPPPYPVNNGFLYTSA</sequence>
<evidence type="ECO:0000256" key="3">
    <source>
        <dbReference type="SAM" id="Phobius"/>
    </source>
</evidence>
<evidence type="ECO:0000313" key="6">
    <source>
        <dbReference type="WBParaSite" id="GPLIN_000499100"/>
    </source>
</evidence>
<protein>
    <submittedName>
        <fullName evidence="6">Glucuronosyltransferase</fullName>
    </submittedName>
</protein>
<dbReference type="Pfam" id="PF00201">
    <property type="entry name" value="UDPGT"/>
    <property type="match status" value="1"/>
</dbReference>
<name>A0A183BWK2_GLOPA</name>
<dbReference type="SUPFAM" id="SSF53756">
    <property type="entry name" value="UDP-Glycosyltransferase/glycogen phosphorylase"/>
    <property type="match status" value="1"/>
</dbReference>
<keyword evidence="1" id="KW-0808">Transferase</keyword>